<protein>
    <submittedName>
        <fullName evidence="2">NYN domain-containing protein</fullName>
    </submittedName>
</protein>
<organism evidence="2">
    <name type="scientific">Streptomyces sp. SID7499</name>
    <dbReference type="NCBI Taxonomy" id="2706086"/>
    <lineage>
        <taxon>Bacteria</taxon>
        <taxon>Bacillati</taxon>
        <taxon>Actinomycetota</taxon>
        <taxon>Actinomycetes</taxon>
        <taxon>Kitasatosporales</taxon>
        <taxon>Streptomycetaceae</taxon>
        <taxon>Streptomyces</taxon>
    </lineage>
</organism>
<keyword evidence="1" id="KW-0812">Transmembrane</keyword>
<evidence type="ECO:0000256" key="1">
    <source>
        <dbReference type="SAM" id="Phobius"/>
    </source>
</evidence>
<dbReference type="AlphaFoldDB" id="A0A6G3XXK6"/>
<feature type="non-terminal residue" evidence="2">
    <location>
        <position position="1"/>
    </location>
</feature>
<reference evidence="2" key="1">
    <citation type="submission" date="2020-01" db="EMBL/GenBank/DDBJ databases">
        <title>Insect and environment-associated Actinomycetes.</title>
        <authorList>
            <person name="Currrie C."/>
            <person name="Chevrette M."/>
            <person name="Carlson C."/>
            <person name="Stubbendieck R."/>
            <person name="Wendt-Pienkowski E."/>
        </authorList>
    </citation>
    <scope>NUCLEOTIDE SEQUENCE</scope>
    <source>
        <strain evidence="2">SID7499</strain>
    </source>
</reference>
<feature type="non-terminal residue" evidence="2">
    <location>
        <position position="74"/>
    </location>
</feature>
<feature type="transmembrane region" description="Helical" evidence="1">
    <location>
        <begin position="22"/>
        <end position="41"/>
    </location>
</feature>
<sequence>FCALGVVAGVMMLKNLGTGGRVRKALLAYGWVAGVALTLLIPDYSLLGLLAFSPALLVFVFTGVPGPQDMGDIM</sequence>
<keyword evidence="1" id="KW-1133">Transmembrane helix</keyword>
<comment type="caution">
    <text evidence="2">The sequence shown here is derived from an EMBL/GenBank/DDBJ whole genome shotgun (WGS) entry which is preliminary data.</text>
</comment>
<name>A0A6G3XXK6_9ACTN</name>
<gene>
    <name evidence="2" type="ORF">G3M58_90225</name>
</gene>
<accession>A0A6G3XXK6</accession>
<keyword evidence="1" id="KW-0472">Membrane</keyword>
<proteinExistence type="predicted"/>
<dbReference type="EMBL" id="JAAGMN010009784">
    <property type="protein sequence ID" value="NEE22433.1"/>
    <property type="molecule type" value="Genomic_DNA"/>
</dbReference>
<evidence type="ECO:0000313" key="2">
    <source>
        <dbReference type="EMBL" id="NEE22433.1"/>
    </source>
</evidence>
<feature type="transmembrane region" description="Helical" evidence="1">
    <location>
        <begin position="47"/>
        <end position="64"/>
    </location>
</feature>